<dbReference type="AlphaFoldDB" id="C6PTC9"/>
<dbReference type="eggNOG" id="COG1196">
    <property type="taxonomic scope" value="Bacteria"/>
</dbReference>
<name>C6PTC9_9CLOT</name>
<dbReference type="OrthoDB" id="2077827at2"/>
<dbReference type="RefSeq" id="WP_007060931.1">
    <property type="nucleotide sequence ID" value="NZ_ACVI01000028.1"/>
</dbReference>
<dbReference type="EMBL" id="ACVI01000028">
    <property type="protein sequence ID" value="EET87549.1"/>
    <property type="molecule type" value="Genomic_DNA"/>
</dbReference>
<proteinExistence type="predicted"/>
<keyword evidence="2" id="KW-1185">Reference proteome</keyword>
<evidence type="ECO:0000313" key="2">
    <source>
        <dbReference type="Proteomes" id="UP000004198"/>
    </source>
</evidence>
<accession>C6PTC9</accession>
<dbReference type="STRING" id="536227.Ccar_06335"/>
<organism evidence="1 2">
    <name type="scientific">Clostridium carboxidivorans P7</name>
    <dbReference type="NCBI Taxonomy" id="536227"/>
    <lineage>
        <taxon>Bacteria</taxon>
        <taxon>Bacillati</taxon>
        <taxon>Bacillota</taxon>
        <taxon>Clostridia</taxon>
        <taxon>Eubacteriales</taxon>
        <taxon>Clostridiaceae</taxon>
        <taxon>Clostridium</taxon>
    </lineage>
</organism>
<comment type="caution">
    <text evidence="1">The sequence shown here is derived from an EMBL/GenBank/DDBJ whole genome shotgun (WGS) entry which is preliminary data.</text>
</comment>
<reference evidence="1 2" key="1">
    <citation type="submission" date="2009-06" db="EMBL/GenBank/DDBJ databases">
        <title>The draft genome of Clostridium carboxidivorans P7.</title>
        <authorList>
            <consortium name="US DOE Joint Genome Institute (JGI-PGF)"/>
            <person name="Lucas S."/>
            <person name="Copeland A."/>
            <person name="Lapidus A."/>
            <person name="Glavina del Rio T."/>
            <person name="Tice H."/>
            <person name="Bruce D."/>
            <person name="Goodwin L."/>
            <person name="Pitluck S."/>
            <person name="Larimer F."/>
            <person name="Land M.L."/>
            <person name="Hauser L."/>
            <person name="Hemme C.L."/>
        </authorList>
    </citation>
    <scope>NUCLEOTIDE SEQUENCE [LARGE SCALE GENOMIC DNA]</scope>
    <source>
        <strain evidence="1 2">P7</strain>
    </source>
</reference>
<protein>
    <submittedName>
        <fullName evidence="1">Uncharacterized protein</fullName>
    </submittedName>
</protein>
<gene>
    <name evidence="1" type="ORF">CcarbDRAFT_2046</name>
</gene>
<dbReference type="Proteomes" id="UP000004198">
    <property type="component" value="Unassembled WGS sequence"/>
</dbReference>
<sequence length="679" mass="79522">MFNSLSIIQINKLLESRMEKCELISDLSLSRGEYVQLLEKVIDSLEYAYKSGNLDLLVKNNQLVFATILVYIAMYEYEGNYWDKAKEVLQLSELSQQRRDILGDNVLRIINKYNLKKFDNGGYKYITPIICHAGIPNKSLPGIFDIMLDNYDDNTLTAEALIDNIKYFIKYKVDKTVYRFITFNEDRAITFLHDLRDLVTIVEDNELNLSELLDKFSYLDERIITQYCKWRKEKKVDKEKKRNRNRILSPKIKFDGISLGVYLHLPSQHISKQYNDFVEWSIEYDSGEIINVTGDLYYQNRECITDEQNIVLKPSKTYKINLSYNDEVLGEWVFDGINGDQHYIIFDEDDNVVKGNNISTKTITCILKEDCKIAEKGLVVTYYNLPNKHWFDFNCVGITLLDECDSISLISTNGEVKIQYKKVNIIELQDGNFLFNEGCKRDEIPIYSGVLPKISLEYENSFYKNIMIDTYSLTIVNLKENINLLQNLKSSDYEIINNRIIIDLNEIEIFKKIIYGEYEIRVLDGRNIKRVFTLRYLPKISISENNLGKWPKDKKGYVNNSFKVICQNNVTFSFSDCIQEEVIDGSMKNISIESLTRSEYLIGTVEIIQFNKAITFPLKKKIRNLQWSLIKEGEQKVQWEKDPNTLFISQLMDNNYNLVLKINDDISDEYTIKLFLFRL</sequence>
<evidence type="ECO:0000313" key="1">
    <source>
        <dbReference type="EMBL" id="EET87549.1"/>
    </source>
</evidence>